<evidence type="ECO:0000256" key="1">
    <source>
        <dbReference type="SAM" id="MobiDB-lite"/>
    </source>
</evidence>
<accession>A0A8S2XHB0</accession>
<dbReference type="AlphaFoldDB" id="A0A8S2XHB0"/>
<feature type="compositionally biased region" description="Low complexity" evidence="1">
    <location>
        <begin position="114"/>
        <end position="129"/>
    </location>
</feature>
<feature type="non-terminal residue" evidence="2">
    <location>
        <position position="1"/>
    </location>
</feature>
<dbReference type="GO" id="GO:0003677">
    <property type="term" value="F:DNA binding"/>
    <property type="evidence" value="ECO:0007669"/>
    <property type="project" value="InterPro"/>
</dbReference>
<feature type="compositionally biased region" description="Polar residues" evidence="1">
    <location>
        <begin position="174"/>
        <end position="187"/>
    </location>
</feature>
<reference evidence="2" key="1">
    <citation type="submission" date="2021-02" db="EMBL/GenBank/DDBJ databases">
        <authorList>
            <person name="Nowell W R."/>
        </authorList>
    </citation>
    <scope>NUCLEOTIDE SEQUENCE</scope>
</reference>
<name>A0A8S2XHB0_9BILA</name>
<dbReference type="Proteomes" id="UP000676336">
    <property type="component" value="Unassembled WGS sequence"/>
</dbReference>
<proteinExistence type="predicted"/>
<feature type="compositionally biased region" description="Polar residues" evidence="1">
    <location>
        <begin position="95"/>
        <end position="104"/>
    </location>
</feature>
<protein>
    <submittedName>
        <fullName evidence="2">Uncharacterized protein</fullName>
    </submittedName>
</protein>
<evidence type="ECO:0000313" key="2">
    <source>
        <dbReference type="EMBL" id="CAF4498121.1"/>
    </source>
</evidence>
<dbReference type="Gene3D" id="1.25.40.20">
    <property type="entry name" value="Ankyrin repeat-containing domain"/>
    <property type="match status" value="1"/>
</dbReference>
<organism evidence="2 3">
    <name type="scientific">Rotaria magnacalcarata</name>
    <dbReference type="NCBI Taxonomy" id="392030"/>
    <lineage>
        <taxon>Eukaryota</taxon>
        <taxon>Metazoa</taxon>
        <taxon>Spiralia</taxon>
        <taxon>Gnathifera</taxon>
        <taxon>Rotifera</taxon>
        <taxon>Eurotatoria</taxon>
        <taxon>Bdelloidea</taxon>
        <taxon>Philodinida</taxon>
        <taxon>Philodinidae</taxon>
        <taxon>Rotaria</taxon>
    </lineage>
</organism>
<dbReference type="SMART" id="SM00384">
    <property type="entry name" value="AT_hook"/>
    <property type="match status" value="6"/>
</dbReference>
<dbReference type="Pfam" id="PF02178">
    <property type="entry name" value="AT_hook"/>
    <property type="match status" value="6"/>
</dbReference>
<feature type="compositionally biased region" description="Low complexity" evidence="1">
    <location>
        <begin position="279"/>
        <end position="302"/>
    </location>
</feature>
<dbReference type="SUPFAM" id="SSF48403">
    <property type="entry name" value="Ankyrin repeat"/>
    <property type="match status" value="1"/>
</dbReference>
<feature type="compositionally biased region" description="Low complexity" evidence="1">
    <location>
        <begin position="215"/>
        <end position="238"/>
    </location>
</feature>
<dbReference type="InterPro" id="IPR036770">
    <property type="entry name" value="Ankyrin_rpt-contain_sf"/>
</dbReference>
<gene>
    <name evidence="2" type="ORF">SMN809_LOCUS34790</name>
</gene>
<dbReference type="PRINTS" id="PR00929">
    <property type="entry name" value="ATHOOK"/>
</dbReference>
<dbReference type="InterPro" id="IPR017956">
    <property type="entry name" value="AT_hook_DNA-bd_motif"/>
</dbReference>
<dbReference type="EMBL" id="CAJOBI010080939">
    <property type="protein sequence ID" value="CAF4498121.1"/>
    <property type="molecule type" value="Genomic_DNA"/>
</dbReference>
<sequence>FGCIDIIDYLLTRGFPVDYPGFENKTPLERAIECNQGSVVVTLLKHGTDWRRYEERRKTGDMSLVEWAVANEHPQVLGVLIDLYGDDESVFNQIDENASSSVNAGQKKGRGRPPKATSAPKPATNSSSPKRGRGRPSKTGGTSSAAKTVAVAKPQKEEPSTDADANKKKRGRPSKSSTLSEQTNGISKPQVHVTPVASNEDNDSDEPAKRKRGRPAAAAPSPPKQAVVVAKVSALKEASPARKRGRPSGTGSAKKSVSKAQAPTSADGSARKRGRPKKAAGNTTAAATTSSNDSATTSPINA</sequence>
<comment type="caution">
    <text evidence="2">The sequence shown here is derived from an EMBL/GenBank/DDBJ whole genome shotgun (WGS) entry which is preliminary data.</text>
</comment>
<feature type="compositionally biased region" description="Polar residues" evidence="1">
    <location>
        <begin position="249"/>
        <end position="267"/>
    </location>
</feature>
<feature type="region of interest" description="Disordered" evidence="1">
    <location>
        <begin position="95"/>
        <end position="302"/>
    </location>
</feature>
<evidence type="ECO:0000313" key="3">
    <source>
        <dbReference type="Proteomes" id="UP000676336"/>
    </source>
</evidence>